<dbReference type="AlphaFoldDB" id="A0A1H9T3J6"/>
<feature type="region of interest" description="Disordered" evidence="1">
    <location>
        <begin position="548"/>
        <end position="568"/>
    </location>
</feature>
<feature type="domain" description="AMP-dependent synthetase/ligase" evidence="2">
    <location>
        <begin position="53"/>
        <end position="407"/>
    </location>
</feature>
<evidence type="ECO:0000256" key="1">
    <source>
        <dbReference type="SAM" id="MobiDB-lite"/>
    </source>
</evidence>
<evidence type="ECO:0000313" key="4">
    <source>
        <dbReference type="EMBL" id="SER91193.1"/>
    </source>
</evidence>
<dbReference type="InterPro" id="IPR000873">
    <property type="entry name" value="AMP-dep_synth/lig_dom"/>
</dbReference>
<protein>
    <submittedName>
        <fullName evidence="4">Acyl-CoA synthetase (AMP-forming)/AMP-acid ligase II</fullName>
    </submittedName>
</protein>
<sequence>MESAAFRRSHIARTGIDGPGEDPSGDRVSRAARQPTAPLPGSITRWLLSAGADDDIALVEPAGPVSYRKLRAMVAAMAGRLRAAGLPDGARVGVLGSNSAFWVSCYLAAMTRWVAVPLAERMTPGQTRDQIHFAGCRALCVDARHRASHADALSGIVIVTEQDLAEAVADPGRAGAKFTGAECTGAGLTAWTADRDRDAVVVFTSGTTARPKAVRITHRNLWANTRSIVACLQIRRDDRMLVVLPFHYCFGASLLHTHLRAGASLVLCTSFAFPQTAVNLIEARQCTALAGVPSSFQLLLRASDFAAHQLPSLRKIQQAGGRLPEAQLRELMRAQPQSQLFVMYGQTEATARLSVLPPERLADKLGSIGRGIPGVDLEILDERGRRVGPAVVGEIYASGANVSPGYLDDPVASADKFPGGRLRTGDLARMDEEGFIYIVDRRDDFIKSWGRRVSSLEIENCALQMPGILEAAAIGVPDDAAGEAIELFLVPGPAGPLTEARGRGPAGPLTDAQVQGFLRERLPKYMLPRRIHWVPALPMNVNGKVSKASLRQRATEPDGAPMPMETTT</sequence>
<keyword evidence="4" id="KW-0436">Ligase</keyword>
<keyword evidence="5" id="KW-1185">Reference proteome</keyword>
<dbReference type="Gene3D" id="3.30.300.30">
    <property type="match status" value="1"/>
</dbReference>
<feature type="region of interest" description="Disordered" evidence="1">
    <location>
        <begin position="1"/>
        <end position="37"/>
    </location>
</feature>
<dbReference type="InterPro" id="IPR050237">
    <property type="entry name" value="ATP-dep_AMP-bd_enzyme"/>
</dbReference>
<dbReference type="Gene3D" id="3.40.50.12780">
    <property type="entry name" value="N-terminal domain of ligase-like"/>
    <property type="match status" value="1"/>
</dbReference>
<dbReference type="Pfam" id="PF13193">
    <property type="entry name" value="AMP-binding_C"/>
    <property type="match status" value="1"/>
</dbReference>
<evidence type="ECO:0000259" key="3">
    <source>
        <dbReference type="Pfam" id="PF13193"/>
    </source>
</evidence>
<dbReference type="RefSeq" id="WP_091970216.1">
    <property type="nucleotide sequence ID" value="NZ_FOGZ01000018.1"/>
</dbReference>
<proteinExistence type="predicted"/>
<evidence type="ECO:0000313" key="5">
    <source>
        <dbReference type="Proteomes" id="UP000198815"/>
    </source>
</evidence>
<organism evidence="4 5">
    <name type="scientific">Propionibacterium cyclohexanicum</name>
    <dbReference type="NCBI Taxonomy" id="64702"/>
    <lineage>
        <taxon>Bacteria</taxon>
        <taxon>Bacillati</taxon>
        <taxon>Actinomycetota</taxon>
        <taxon>Actinomycetes</taxon>
        <taxon>Propionibacteriales</taxon>
        <taxon>Propionibacteriaceae</taxon>
        <taxon>Propionibacterium</taxon>
    </lineage>
</organism>
<reference evidence="5" key="1">
    <citation type="submission" date="2016-10" db="EMBL/GenBank/DDBJ databases">
        <authorList>
            <person name="Varghese N."/>
            <person name="Submissions S."/>
        </authorList>
    </citation>
    <scope>NUCLEOTIDE SEQUENCE [LARGE SCALE GENOMIC DNA]</scope>
    <source>
        <strain evidence="5">DSM 16859</strain>
    </source>
</reference>
<dbReference type="Pfam" id="PF00501">
    <property type="entry name" value="AMP-binding"/>
    <property type="match status" value="1"/>
</dbReference>
<dbReference type="InterPro" id="IPR025110">
    <property type="entry name" value="AMP-bd_C"/>
</dbReference>
<dbReference type="InterPro" id="IPR042099">
    <property type="entry name" value="ANL_N_sf"/>
</dbReference>
<dbReference type="STRING" id="64702.SAMN05443377_1182"/>
<dbReference type="PANTHER" id="PTHR43767:SF1">
    <property type="entry name" value="NONRIBOSOMAL PEPTIDE SYNTHASE PES1 (EUROFUNG)-RELATED"/>
    <property type="match status" value="1"/>
</dbReference>
<name>A0A1H9T3J6_9ACTN</name>
<dbReference type="SUPFAM" id="SSF56801">
    <property type="entry name" value="Acetyl-CoA synthetase-like"/>
    <property type="match status" value="1"/>
</dbReference>
<evidence type="ECO:0000259" key="2">
    <source>
        <dbReference type="Pfam" id="PF00501"/>
    </source>
</evidence>
<accession>A0A1H9T3J6</accession>
<dbReference type="OrthoDB" id="8445630at2"/>
<dbReference type="PANTHER" id="PTHR43767">
    <property type="entry name" value="LONG-CHAIN-FATTY-ACID--COA LIGASE"/>
    <property type="match status" value="1"/>
</dbReference>
<feature type="domain" description="AMP-binding enzyme C-terminal" evidence="3">
    <location>
        <begin position="457"/>
        <end position="544"/>
    </location>
</feature>
<gene>
    <name evidence="4" type="ORF">SAMN05443377_1182</name>
</gene>
<dbReference type="GO" id="GO:0016878">
    <property type="term" value="F:acid-thiol ligase activity"/>
    <property type="evidence" value="ECO:0007669"/>
    <property type="project" value="UniProtKB-ARBA"/>
</dbReference>
<dbReference type="EMBL" id="FOGZ01000018">
    <property type="protein sequence ID" value="SER91193.1"/>
    <property type="molecule type" value="Genomic_DNA"/>
</dbReference>
<dbReference type="Proteomes" id="UP000198815">
    <property type="component" value="Unassembled WGS sequence"/>
</dbReference>
<dbReference type="InterPro" id="IPR045851">
    <property type="entry name" value="AMP-bd_C_sf"/>
</dbReference>